<dbReference type="EMBL" id="RJKX01000018">
    <property type="protein sequence ID" value="ROP81257.1"/>
    <property type="molecule type" value="Genomic_DNA"/>
</dbReference>
<dbReference type="InterPro" id="IPR002937">
    <property type="entry name" value="Amino_oxidase"/>
</dbReference>
<dbReference type="GO" id="GO:0016491">
    <property type="term" value="F:oxidoreductase activity"/>
    <property type="evidence" value="ECO:0007669"/>
    <property type="project" value="InterPro"/>
</dbReference>
<dbReference type="AlphaFoldDB" id="A0A3N1KPI7"/>
<proteinExistence type="predicted"/>
<dbReference type="PANTHER" id="PTHR42923:SF47">
    <property type="entry name" value="BLR3003 PROTEIN"/>
    <property type="match status" value="1"/>
</dbReference>
<sequence length="424" mass="45321">MTVHVVGAGLAGLAAAVQATGRGRRVRLYEGTGQAGGRCRSFFDAVLGRTIDNGNHLLLSGNRSARRFVETIGSAAELTGPPTAQFDFIDLTDRRRWRLDLGRGRLPFWLFSERARVPHTVLGDYLALARLMLAGPNQTVAQIVPDDHPLYEALVLPLAIAALNAQPTEGAAALLGAVVRETFLRGGAACRPLMAARSLDAAFIDPALAWLAGRSVRAEFNQRLRGLEFGRGRIAALRFTDGSVAVGPEDVVVLAVPPAAAAEIVPDLTVPLETRAILNAHFRVDGLPERVRPPLGLIGGLAEWIFVRGDVASTTTSAADAGMDADADDLAQRLWQDVRVALRLTGDMPRVRVIKERRATYAQTPADVARRPQPWTAWPNLFLAGDWVAGPLPATIEGAIRSGDRAAELACGVEGAEKAGDGRR</sequence>
<dbReference type="Gene3D" id="3.90.660.10">
    <property type="match status" value="1"/>
</dbReference>
<evidence type="ECO:0000313" key="3">
    <source>
        <dbReference type="Proteomes" id="UP000278222"/>
    </source>
</evidence>
<feature type="domain" description="Amine oxidase" evidence="1">
    <location>
        <begin position="10"/>
        <end position="282"/>
    </location>
</feature>
<comment type="caution">
    <text evidence="2">The sequence shown here is derived from an EMBL/GenBank/DDBJ whole genome shotgun (WGS) entry which is preliminary data.</text>
</comment>
<dbReference type="InterPro" id="IPR036188">
    <property type="entry name" value="FAD/NAD-bd_sf"/>
</dbReference>
<name>A0A3N1KPI7_9PROT</name>
<dbReference type="Gene3D" id="3.50.50.60">
    <property type="entry name" value="FAD/NAD(P)-binding domain"/>
    <property type="match status" value="2"/>
</dbReference>
<dbReference type="Gene3D" id="3.90.660.20">
    <property type="entry name" value="Protoporphyrinogen oxidase, mitochondrial, domain 2"/>
    <property type="match status" value="1"/>
</dbReference>
<dbReference type="Pfam" id="PF01593">
    <property type="entry name" value="Amino_oxidase"/>
    <property type="match status" value="2"/>
</dbReference>
<dbReference type="Gene3D" id="1.10.3110.10">
    <property type="entry name" value="protoporphyrinogen ix oxidase, domain 3"/>
    <property type="match status" value="1"/>
</dbReference>
<dbReference type="Proteomes" id="UP000278222">
    <property type="component" value="Unassembled WGS sequence"/>
</dbReference>
<dbReference type="OrthoDB" id="7849608at2"/>
<accession>A0A3N1KPI7</accession>
<protein>
    <submittedName>
        <fullName evidence="2">Squalene-associated FAD-dependent desaturase</fullName>
    </submittedName>
</protein>
<dbReference type="PANTHER" id="PTHR42923">
    <property type="entry name" value="PROTOPORPHYRINOGEN OXIDASE"/>
    <property type="match status" value="1"/>
</dbReference>
<dbReference type="InterPro" id="IPR017830">
    <property type="entry name" value="SQase_HpnE"/>
</dbReference>
<evidence type="ECO:0000313" key="2">
    <source>
        <dbReference type="EMBL" id="ROP81257.1"/>
    </source>
</evidence>
<dbReference type="NCBIfam" id="TIGR03467">
    <property type="entry name" value="HpnE"/>
    <property type="match status" value="1"/>
</dbReference>
<dbReference type="InterPro" id="IPR050464">
    <property type="entry name" value="Zeta_carotene_desat/Oxidored"/>
</dbReference>
<reference evidence="2 3" key="1">
    <citation type="submission" date="2018-11" db="EMBL/GenBank/DDBJ databases">
        <title>Genomic Encyclopedia of Type Strains, Phase IV (KMG-IV): sequencing the most valuable type-strain genomes for metagenomic binning, comparative biology and taxonomic classification.</title>
        <authorList>
            <person name="Goeker M."/>
        </authorList>
    </citation>
    <scope>NUCLEOTIDE SEQUENCE [LARGE SCALE GENOMIC DNA]</scope>
    <source>
        <strain evidence="2 3">DSM 5900</strain>
    </source>
</reference>
<feature type="domain" description="Amine oxidase" evidence="1">
    <location>
        <begin position="315"/>
        <end position="409"/>
    </location>
</feature>
<keyword evidence="3" id="KW-1185">Reference proteome</keyword>
<dbReference type="SUPFAM" id="SSF51905">
    <property type="entry name" value="FAD/NAD(P)-binding domain"/>
    <property type="match status" value="1"/>
</dbReference>
<organism evidence="2 3">
    <name type="scientific">Stella humosa</name>
    <dbReference type="NCBI Taxonomy" id="94"/>
    <lineage>
        <taxon>Bacteria</taxon>
        <taxon>Pseudomonadati</taxon>
        <taxon>Pseudomonadota</taxon>
        <taxon>Alphaproteobacteria</taxon>
        <taxon>Rhodospirillales</taxon>
        <taxon>Stellaceae</taxon>
        <taxon>Stella</taxon>
    </lineage>
</organism>
<gene>
    <name evidence="2" type="ORF">EDC65_5113</name>
</gene>
<dbReference type="RefSeq" id="WP_123694996.1">
    <property type="nucleotide sequence ID" value="NZ_AP019700.1"/>
</dbReference>
<evidence type="ECO:0000259" key="1">
    <source>
        <dbReference type="Pfam" id="PF01593"/>
    </source>
</evidence>